<name>A0A817XCD8_9BILA</name>
<dbReference type="InterPro" id="IPR000898">
    <property type="entry name" value="Indolamine_dOase"/>
</dbReference>
<dbReference type="SUPFAM" id="SSF140959">
    <property type="entry name" value="Indolic compounds 2,3-dioxygenase-like"/>
    <property type="match status" value="1"/>
</dbReference>
<dbReference type="InterPro" id="IPR037217">
    <property type="entry name" value="Trp/Indoleamine_2_3_dOase-like"/>
</dbReference>
<dbReference type="GO" id="GO:0020037">
    <property type="term" value="F:heme binding"/>
    <property type="evidence" value="ECO:0007669"/>
    <property type="project" value="InterPro"/>
</dbReference>
<dbReference type="GO" id="GO:0046872">
    <property type="term" value="F:metal ion binding"/>
    <property type="evidence" value="ECO:0007669"/>
    <property type="project" value="UniProtKB-KW"/>
</dbReference>
<comment type="similarity">
    <text evidence="1">Belongs to the indoleamine 2,3-dioxygenase family.</text>
</comment>
<dbReference type="PANTHER" id="PTHR28657:SF5">
    <property type="entry name" value="INDOLEAMINE 2,3-DIOXYGENASE"/>
    <property type="match status" value="1"/>
</dbReference>
<feature type="region of interest" description="Disordered" evidence="5">
    <location>
        <begin position="429"/>
        <end position="454"/>
    </location>
</feature>
<dbReference type="Gene3D" id="1.20.58.480">
    <property type="match status" value="1"/>
</dbReference>
<feature type="binding site" description="proximal binding residue" evidence="4">
    <location>
        <position position="406"/>
    </location>
    <ligand>
        <name>heme b</name>
        <dbReference type="ChEBI" id="CHEBI:60344"/>
    </ligand>
    <ligandPart>
        <name>Fe</name>
        <dbReference type="ChEBI" id="CHEBI:18248"/>
    </ligandPart>
</feature>
<gene>
    <name evidence="6" type="ORF">TIS948_LOCUS24628</name>
    <name evidence="7" type="ORF">UJA718_LOCUS3289</name>
</gene>
<evidence type="ECO:0000313" key="9">
    <source>
        <dbReference type="Proteomes" id="UP000663873"/>
    </source>
</evidence>
<evidence type="ECO:0000256" key="3">
    <source>
        <dbReference type="ARBA" id="ARBA00023004"/>
    </source>
</evidence>
<keyword evidence="2 4" id="KW-0479">Metal-binding</keyword>
<evidence type="ECO:0000313" key="6">
    <source>
        <dbReference type="EMBL" id="CAF3366244.1"/>
    </source>
</evidence>
<evidence type="ECO:0008006" key="10">
    <source>
        <dbReference type="Google" id="ProtNLM"/>
    </source>
</evidence>
<proteinExistence type="inferred from homology"/>
<dbReference type="GO" id="GO:0016702">
    <property type="term" value="F:oxidoreductase activity, acting on single donors with incorporation of molecular oxygen, incorporation of two atoms of oxygen"/>
    <property type="evidence" value="ECO:0007669"/>
    <property type="project" value="UniProtKB-ARBA"/>
</dbReference>
<dbReference type="PANTHER" id="PTHR28657">
    <property type="entry name" value="INDOLEAMINE 2,3-DIOXYGENASE"/>
    <property type="match status" value="1"/>
</dbReference>
<evidence type="ECO:0000256" key="1">
    <source>
        <dbReference type="ARBA" id="ARBA00007119"/>
    </source>
</evidence>
<sequence>MDLVNDECQAHAVSQHDVSTGHDDSTFLFRQSLLPYYGPELPHPCEHLLLDENIDHHIARLLASYSVDINRGFLPSVDPLPHLPLSSKFACWELLMMDLTRYLHAKNIRSAILSRLKIVHIEQNDLLDESELHRALLVLAVLSHAFVWGEKPISTYIPSCLAIPWVEITKRANRPPVLTHSLIALSNWKRFDVEKPIELGNIAMLNCFLSGIDEANFYLVIIELEFHGAKALKHMLRAQYFASKEKVNELVNELKAIHSIQKTIFATLVKTFDEVDPYIFYNRVRHFLAGWKGNPSLPDGLLYEGVSETRQFLYGASAAQSSLIAAFDVFFDVKHDSEHTREFISEMRFYMPPKHRQFLEILGIDKYNINHFVKKLTSSEQVQQESELLHAYNACIDQLVTFRNRHIQIVTLYILAQIRKNDYVQLDSKQQTDHPVNSNSKHSDETASSARGTGGTILMPFLKTCRDETIIQRLH</sequence>
<keyword evidence="3 4" id="KW-0408">Iron</keyword>
<dbReference type="Pfam" id="PF01231">
    <property type="entry name" value="IDO"/>
    <property type="match status" value="1"/>
</dbReference>
<keyword evidence="9" id="KW-1185">Reference proteome</keyword>
<evidence type="ECO:0000256" key="5">
    <source>
        <dbReference type="SAM" id="MobiDB-lite"/>
    </source>
</evidence>
<dbReference type="Proteomes" id="UP000663825">
    <property type="component" value="Unassembled WGS sequence"/>
</dbReference>
<dbReference type="GO" id="GO:0019441">
    <property type="term" value="P:L-tryptophan catabolic process to kynurenine"/>
    <property type="evidence" value="ECO:0007669"/>
    <property type="project" value="InterPro"/>
</dbReference>
<protein>
    <recommendedName>
        <fullName evidence="10">Indoleamine 2,3-dioxygenase</fullName>
    </recommendedName>
</protein>
<dbReference type="Proteomes" id="UP000663873">
    <property type="component" value="Unassembled WGS sequence"/>
</dbReference>
<evidence type="ECO:0000256" key="4">
    <source>
        <dbReference type="PIRSR" id="PIRSR600898-1"/>
    </source>
</evidence>
<evidence type="ECO:0000256" key="2">
    <source>
        <dbReference type="ARBA" id="ARBA00022723"/>
    </source>
</evidence>
<dbReference type="EMBL" id="CAJOBP010000241">
    <property type="protein sequence ID" value="CAF4147865.1"/>
    <property type="molecule type" value="Genomic_DNA"/>
</dbReference>
<organism evidence="6 8">
    <name type="scientific">Rotaria socialis</name>
    <dbReference type="NCBI Taxonomy" id="392032"/>
    <lineage>
        <taxon>Eukaryota</taxon>
        <taxon>Metazoa</taxon>
        <taxon>Spiralia</taxon>
        <taxon>Gnathifera</taxon>
        <taxon>Rotifera</taxon>
        <taxon>Eurotatoria</taxon>
        <taxon>Bdelloidea</taxon>
        <taxon>Philodinida</taxon>
        <taxon>Philodinidae</taxon>
        <taxon>Rotaria</taxon>
    </lineage>
</organism>
<keyword evidence="4" id="KW-0349">Heme</keyword>
<reference evidence="6" key="1">
    <citation type="submission" date="2021-02" db="EMBL/GenBank/DDBJ databases">
        <authorList>
            <person name="Nowell W R."/>
        </authorList>
    </citation>
    <scope>NUCLEOTIDE SEQUENCE</scope>
</reference>
<evidence type="ECO:0000313" key="7">
    <source>
        <dbReference type="EMBL" id="CAF4147865.1"/>
    </source>
</evidence>
<feature type="compositionally biased region" description="Polar residues" evidence="5">
    <location>
        <begin position="429"/>
        <end position="451"/>
    </location>
</feature>
<evidence type="ECO:0000313" key="8">
    <source>
        <dbReference type="Proteomes" id="UP000663825"/>
    </source>
</evidence>
<dbReference type="AlphaFoldDB" id="A0A817XCD8"/>
<dbReference type="EMBL" id="CAJNXB010004250">
    <property type="protein sequence ID" value="CAF3366244.1"/>
    <property type="molecule type" value="Genomic_DNA"/>
</dbReference>
<dbReference type="OrthoDB" id="10262710at2759"/>
<accession>A0A817XCD8</accession>
<comment type="caution">
    <text evidence="6">The sequence shown here is derived from an EMBL/GenBank/DDBJ whole genome shotgun (WGS) entry which is preliminary data.</text>
</comment>